<proteinExistence type="predicted"/>
<keyword evidence="2" id="KW-1185">Reference proteome</keyword>
<accession>A0ACB7YQ71</accession>
<name>A0ACB7YQ71_9ERIC</name>
<evidence type="ECO:0000313" key="1">
    <source>
        <dbReference type="EMBL" id="KAH7855670.1"/>
    </source>
</evidence>
<gene>
    <name evidence="1" type="ORF">Vadar_027495</name>
</gene>
<organism evidence="1 2">
    <name type="scientific">Vaccinium darrowii</name>
    <dbReference type="NCBI Taxonomy" id="229202"/>
    <lineage>
        <taxon>Eukaryota</taxon>
        <taxon>Viridiplantae</taxon>
        <taxon>Streptophyta</taxon>
        <taxon>Embryophyta</taxon>
        <taxon>Tracheophyta</taxon>
        <taxon>Spermatophyta</taxon>
        <taxon>Magnoliopsida</taxon>
        <taxon>eudicotyledons</taxon>
        <taxon>Gunneridae</taxon>
        <taxon>Pentapetalae</taxon>
        <taxon>asterids</taxon>
        <taxon>Ericales</taxon>
        <taxon>Ericaceae</taxon>
        <taxon>Vaccinioideae</taxon>
        <taxon>Vaccinieae</taxon>
        <taxon>Vaccinium</taxon>
    </lineage>
</organism>
<dbReference type="EMBL" id="CM037161">
    <property type="protein sequence ID" value="KAH7855670.1"/>
    <property type="molecule type" value="Genomic_DNA"/>
</dbReference>
<reference evidence="1 2" key="1">
    <citation type="journal article" date="2021" name="Hortic Res">
        <title>High-quality reference genome and annotation aids understanding of berry development for evergreen blueberry (Vaccinium darrowii).</title>
        <authorList>
            <person name="Yu J."/>
            <person name="Hulse-Kemp A.M."/>
            <person name="Babiker E."/>
            <person name="Staton M."/>
        </authorList>
    </citation>
    <scope>NUCLEOTIDE SEQUENCE [LARGE SCALE GENOMIC DNA]</scope>
    <source>
        <strain evidence="2">cv. NJ 8807/NJ 8810</strain>
        <tissue evidence="1">Young leaf</tissue>
    </source>
</reference>
<dbReference type="Proteomes" id="UP000828048">
    <property type="component" value="Chromosome 11"/>
</dbReference>
<protein>
    <submittedName>
        <fullName evidence="1">Uncharacterized protein</fullName>
    </submittedName>
</protein>
<evidence type="ECO:0000313" key="2">
    <source>
        <dbReference type="Proteomes" id="UP000828048"/>
    </source>
</evidence>
<comment type="caution">
    <text evidence="1">The sequence shown here is derived from an EMBL/GenBank/DDBJ whole genome shotgun (WGS) entry which is preliminary data.</text>
</comment>
<sequence length="124" mass="13555">MASLLVGALPMASKSLSLSSILPFSRSQTFASVTLPTRSVCVSTSVTSPAPRLLITCGRGDKKTARGKRFNHSFGNARPRNKKKGRGPPRVHAPPIPPRRDPYDDGEKVKIEFDDESMFSRSEN</sequence>